<keyword evidence="2" id="KW-1185">Reference proteome</keyword>
<organism evidence="1 2">
    <name type="scientific">Pangasianodon gigas</name>
    <name type="common">Mekong giant catfish</name>
    <name type="synonym">Pangasius gigas</name>
    <dbReference type="NCBI Taxonomy" id="30993"/>
    <lineage>
        <taxon>Eukaryota</taxon>
        <taxon>Metazoa</taxon>
        <taxon>Chordata</taxon>
        <taxon>Craniata</taxon>
        <taxon>Vertebrata</taxon>
        <taxon>Euteleostomi</taxon>
        <taxon>Actinopterygii</taxon>
        <taxon>Neopterygii</taxon>
        <taxon>Teleostei</taxon>
        <taxon>Ostariophysi</taxon>
        <taxon>Siluriformes</taxon>
        <taxon>Pangasiidae</taxon>
        <taxon>Pangasianodon</taxon>
    </lineage>
</organism>
<reference evidence="1 2" key="1">
    <citation type="journal article" date="2022" name="bioRxiv">
        <title>An ancient truncated duplication of the anti-Mullerian hormone receptor type 2 gene is a potential conserved master sex determinant in the Pangasiidae catfish family.</title>
        <authorList>
            <person name="Wen M."/>
            <person name="Pan Q."/>
            <person name="Jouanno E."/>
            <person name="Montfort J."/>
            <person name="Zahm M."/>
            <person name="Cabau C."/>
            <person name="Klopp C."/>
            <person name="Iampietro C."/>
            <person name="Roques C."/>
            <person name="Bouchez O."/>
            <person name="Castinel A."/>
            <person name="Donnadieu C."/>
            <person name="Parrinello H."/>
            <person name="Poncet C."/>
            <person name="Belmonte E."/>
            <person name="Gautier V."/>
            <person name="Avarre J.-C."/>
            <person name="Dugue R."/>
            <person name="Gustiano R."/>
            <person name="Ha T.T.T."/>
            <person name="Campet M."/>
            <person name="Sriphairoj K."/>
            <person name="Ribolli J."/>
            <person name="de Almeida F.L."/>
            <person name="Desvignes T."/>
            <person name="Postlethwait J.H."/>
            <person name="Bucao C.F."/>
            <person name="Robinson-Rechavi M."/>
            <person name="Bobe J."/>
            <person name="Herpin A."/>
            <person name="Guiguen Y."/>
        </authorList>
    </citation>
    <scope>NUCLEOTIDE SEQUENCE [LARGE SCALE GENOMIC DNA]</scope>
    <source>
        <strain evidence="1">YG-Dec2019</strain>
    </source>
</reference>
<accession>A0ACC5XEV4</accession>
<name>A0ACC5XEV4_PANGG</name>
<dbReference type="EMBL" id="CM040473">
    <property type="protein sequence ID" value="MCI4389848.1"/>
    <property type="molecule type" value="Genomic_DNA"/>
</dbReference>
<gene>
    <name evidence="1" type="ORF">PGIGA_G00116100</name>
</gene>
<evidence type="ECO:0000313" key="2">
    <source>
        <dbReference type="Proteomes" id="UP000829447"/>
    </source>
</evidence>
<comment type="caution">
    <text evidence="1">The sequence shown here is derived from an EMBL/GenBank/DDBJ whole genome shotgun (WGS) entry which is preliminary data.</text>
</comment>
<protein>
    <submittedName>
        <fullName evidence="1">Uncharacterized protein</fullName>
    </submittedName>
</protein>
<dbReference type="Proteomes" id="UP000829447">
    <property type="component" value="Linkage Group LG20"/>
</dbReference>
<sequence length="80" mass="9252">WWCLWWCLRERRIVRVVGQQDERLRHKAEENKDGEEERSEGWLGGGGAAPRGCGATDKLRENGRVDLGREGKREGGMMER</sequence>
<proteinExistence type="predicted"/>
<feature type="non-terminal residue" evidence="1">
    <location>
        <position position="1"/>
    </location>
</feature>
<evidence type="ECO:0000313" key="1">
    <source>
        <dbReference type="EMBL" id="MCI4389848.1"/>
    </source>
</evidence>